<name>A0ABV5ZEU4_9GAMM</name>
<sequence length="212" mass="23002">MFGAELVLIPFIFACLAIYLAPGPDMLLLVSTGLSQGIRPALYTALGTACSRSLHVLFAAFGMATLINSHPLALDAVRLIGASYLLWMAWQAIRQQRLTKATDGLQVVAKSHFASYFKRGFYTNLLNPKALLFCSLFLPQFIGASSHPLQAILQLGVIFVLIGLSLDGVYAWLAGYGGQWWRKRQQQGSGLVNYLQAGVFGLLASHLLLATG</sequence>
<evidence type="ECO:0000256" key="3">
    <source>
        <dbReference type="ARBA" id="ARBA00022692"/>
    </source>
</evidence>
<organism evidence="7 8">
    <name type="scientific">Balneatrix alpica</name>
    <dbReference type="NCBI Taxonomy" id="75684"/>
    <lineage>
        <taxon>Bacteria</taxon>
        <taxon>Pseudomonadati</taxon>
        <taxon>Pseudomonadota</taxon>
        <taxon>Gammaproteobacteria</taxon>
        <taxon>Oceanospirillales</taxon>
        <taxon>Balneatrichaceae</taxon>
        <taxon>Balneatrix</taxon>
    </lineage>
</organism>
<feature type="transmembrane region" description="Helical" evidence="6">
    <location>
        <begin position="151"/>
        <end position="173"/>
    </location>
</feature>
<dbReference type="PANTHER" id="PTHR30086">
    <property type="entry name" value="ARGININE EXPORTER PROTEIN ARGO"/>
    <property type="match status" value="1"/>
</dbReference>
<proteinExistence type="predicted"/>
<feature type="transmembrane region" description="Helical" evidence="6">
    <location>
        <begin position="6"/>
        <end position="30"/>
    </location>
</feature>
<dbReference type="RefSeq" id="WP_035461046.1">
    <property type="nucleotide sequence ID" value="NZ_JBHLZN010000006.1"/>
</dbReference>
<evidence type="ECO:0000313" key="7">
    <source>
        <dbReference type="EMBL" id="MFB9887755.1"/>
    </source>
</evidence>
<dbReference type="Pfam" id="PF01810">
    <property type="entry name" value="LysE"/>
    <property type="match status" value="1"/>
</dbReference>
<comment type="subcellular location">
    <subcellularLocation>
        <location evidence="1">Cell membrane</location>
        <topology evidence="1">Multi-pass membrane protein</topology>
    </subcellularLocation>
</comment>
<keyword evidence="3 6" id="KW-0812">Transmembrane</keyword>
<evidence type="ECO:0000256" key="5">
    <source>
        <dbReference type="ARBA" id="ARBA00023136"/>
    </source>
</evidence>
<evidence type="ECO:0000313" key="8">
    <source>
        <dbReference type="Proteomes" id="UP001589628"/>
    </source>
</evidence>
<evidence type="ECO:0000256" key="2">
    <source>
        <dbReference type="ARBA" id="ARBA00022475"/>
    </source>
</evidence>
<feature type="transmembrane region" description="Helical" evidence="6">
    <location>
        <begin position="194"/>
        <end position="211"/>
    </location>
</feature>
<dbReference type="PANTHER" id="PTHR30086:SF20">
    <property type="entry name" value="ARGININE EXPORTER PROTEIN ARGO-RELATED"/>
    <property type="match status" value="1"/>
</dbReference>
<dbReference type="Proteomes" id="UP001589628">
    <property type="component" value="Unassembled WGS sequence"/>
</dbReference>
<dbReference type="InterPro" id="IPR001123">
    <property type="entry name" value="LeuE-type"/>
</dbReference>
<keyword evidence="8" id="KW-1185">Reference proteome</keyword>
<gene>
    <name evidence="7" type="ORF">ACFFLH_15165</name>
</gene>
<feature type="transmembrane region" description="Helical" evidence="6">
    <location>
        <begin position="126"/>
        <end position="145"/>
    </location>
</feature>
<comment type="caution">
    <text evidence="7">The sequence shown here is derived from an EMBL/GenBank/DDBJ whole genome shotgun (WGS) entry which is preliminary data.</text>
</comment>
<protein>
    <submittedName>
        <fullName evidence="7">LysE family translocator</fullName>
    </submittedName>
</protein>
<evidence type="ECO:0000256" key="1">
    <source>
        <dbReference type="ARBA" id="ARBA00004651"/>
    </source>
</evidence>
<keyword evidence="4 6" id="KW-1133">Transmembrane helix</keyword>
<keyword evidence="5 6" id="KW-0472">Membrane</keyword>
<evidence type="ECO:0000256" key="6">
    <source>
        <dbReference type="SAM" id="Phobius"/>
    </source>
</evidence>
<accession>A0ABV5ZEU4</accession>
<evidence type="ECO:0000256" key="4">
    <source>
        <dbReference type="ARBA" id="ARBA00022989"/>
    </source>
</evidence>
<dbReference type="PIRSF" id="PIRSF006324">
    <property type="entry name" value="LeuE"/>
    <property type="match status" value="1"/>
</dbReference>
<keyword evidence="2" id="KW-1003">Cell membrane</keyword>
<feature type="transmembrane region" description="Helical" evidence="6">
    <location>
        <begin position="72"/>
        <end position="90"/>
    </location>
</feature>
<reference evidence="7 8" key="1">
    <citation type="submission" date="2024-09" db="EMBL/GenBank/DDBJ databases">
        <authorList>
            <person name="Sun Q."/>
            <person name="Mori K."/>
        </authorList>
    </citation>
    <scope>NUCLEOTIDE SEQUENCE [LARGE SCALE GENOMIC DNA]</scope>
    <source>
        <strain evidence="7 8">ATCC 51285</strain>
    </source>
</reference>
<dbReference type="EMBL" id="JBHLZN010000006">
    <property type="protein sequence ID" value="MFB9887755.1"/>
    <property type="molecule type" value="Genomic_DNA"/>
</dbReference>